<dbReference type="GO" id="GO:0005634">
    <property type="term" value="C:nucleus"/>
    <property type="evidence" value="ECO:0007669"/>
    <property type="project" value="UniProtKB-SubCell"/>
</dbReference>
<dbReference type="FunFam" id="3.40.1810.10:FF:000006">
    <property type="entry name" value="Agamous-like MADS-box protein AGL62"/>
    <property type="match status" value="2"/>
</dbReference>
<reference evidence="8 9" key="1">
    <citation type="submission" date="2020-08" db="EMBL/GenBank/DDBJ databases">
        <title>Plant Genome Project.</title>
        <authorList>
            <person name="Zhang R.-G."/>
        </authorList>
    </citation>
    <scope>NUCLEOTIDE SEQUENCE [LARGE SCALE GENOMIC DNA]</scope>
    <source>
        <tissue evidence="8">Rhizome</tissue>
    </source>
</reference>
<keyword evidence="2" id="KW-0805">Transcription regulation</keyword>
<proteinExistence type="predicted"/>
<organism evidence="8 9">
    <name type="scientific">Zingiber officinale</name>
    <name type="common">Ginger</name>
    <name type="synonym">Amomum zingiber</name>
    <dbReference type="NCBI Taxonomy" id="94328"/>
    <lineage>
        <taxon>Eukaryota</taxon>
        <taxon>Viridiplantae</taxon>
        <taxon>Streptophyta</taxon>
        <taxon>Embryophyta</taxon>
        <taxon>Tracheophyta</taxon>
        <taxon>Spermatophyta</taxon>
        <taxon>Magnoliopsida</taxon>
        <taxon>Liliopsida</taxon>
        <taxon>Zingiberales</taxon>
        <taxon>Zingiberaceae</taxon>
        <taxon>Zingiber</taxon>
    </lineage>
</organism>
<accession>A0A8J5L446</accession>
<evidence type="ECO:0000256" key="2">
    <source>
        <dbReference type="ARBA" id="ARBA00023015"/>
    </source>
</evidence>
<dbReference type="GO" id="GO:0000981">
    <property type="term" value="F:DNA-binding transcription factor activity, RNA polymerase II-specific"/>
    <property type="evidence" value="ECO:0007669"/>
    <property type="project" value="TreeGrafter"/>
</dbReference>
<keyword evidence="6" id="KW-0175">Coiled coil</keyword>
<keyword evidence="9" id="KW-1185">Reference proteome</keyword>
<evidence type="ECO:0000256" key="6">
    <source>
        <dbReference type="SAM" id="Coils"/>
    </source>
</evidence>
<keyword evidence="4" id="KW-0804">Transcription</keyword>
<evidence type="ECO:0000256" key="4">
    <source>
        <dbReference type="ARBA" id="ARBA00023163"/>
    </source>
</evidence>
<dbReference type="InterPro" id="IPR033896">
    <property type="entry name" value="MEF2-like_N"/>
</dbReference>
<dbReference type="PANTHER" id="PTHR11945">
    <property type="entry name" value="MADS BOX PROTEIN"/>
    <property type="match status" value="1"/>
</dbReference>
<dbReference type="Pfam" id="PF00319">
    <property type="entry name" value="SRF-TF"/>
    <property type="match status" value="2"/>
</dbReference>
<feature type="domain" description="MADS-box" evidence="7">
    <location>
        <begin position="252"/>
        <end position="312"/>
    </location>
</feature>
<sequence length="475" mass="52260">MVMPIRRRKTSLGRQKIEIKRIEREEARQVCFSKRRAGLFKKANELSILCGANLAVVVFSPAGKPFSFGHPSVDSVLDRFFSPSADLIPPPPSFLDPRAMTAAGSLVLELNRQYVELAERLEGELRRKETLEAALRAQRGDFARLMQSNVEELGVADLERLQAALDRLRWDAVMRVDQLQNEAQTRSLMLARDVGSVGGGAYLGGGFIVTTPQGGNNIDMQTIPAPGQAPAGFERVHPMTMVMPIRKRKTSMGRQKIEIKRIEREEARQVCFSKRRAGLFKKANELSFLCGANLAVIVFSPSGKPFSFGHPSVDSVLDRFFSPSTDPTPPPPPPSFHDPRAMTAVASLVPEFNRQYMELAERLEGGRRRKEMLEAALRAQRGDFARLMQSSVEELGVADLERLQAELDRLRWDAAMRVDQLQIEAQTRSLTLAHDVGSVGGGAYLGGGFIAATPQGGNNIDMQAVPAPGKAPAGF</sequence>
<comment type="caution">
    <text evidence="8">The sequence shown here is derived from an EMBL/GenBank/DDBJ whole genome shotgun (WGS) entry which is preliminary data.</text>
</comment>
<evidence type="ECO:0000313" key="8">
    <source>
        <dbReference type="EMBL" id="KAG6505419.1"/>
    </source>
</evidence>
<dbReference type="CDD" id="cd00265">
    <property type="entry name" value="MADS_MEF2_like"/>
    <property type="match status" value="2"/>
</dbReference>
<evidence type="ECO:0000259" key="7">
    <source>
        <dbReference type="PROSITE" id="PS50066"/>
    </source>
</evidence>
<dbReference type="InterPro" id="IPR002100">
    <property type="entry name" value="TF_MADSbox"/>
</dbReference>
<dbReference type="Proteomes" id="UP000734854">
    <property type="component" value="Unassembled WGS sequence"/>
</dbReference>
<keyword evidence="5" id="KW-0539">Nucleus</keyword>
<evidence type="ECO:0000256" key="3">
    <source>
        <dbReference type="ARBA" id="ARBA00023125"/>
    </source>
</evidence>
<evidence type="ECO:0000256" key="5">
    <source>
        <dbReference type="ARBA" id="ARBA00023242"/>
    </source>
</evidence>
<evidence type="ECO:0000256" key="1">
    <source>
        <dbReference type="ARBA" id="ARBA00004123"/>
    </source>
</evidence>
<dbReference type="GO" id="GO:0045944">
    <property type="term" value="P:positive regulation of transcription by RNA polymerase II"/>
    <property type="evidence" value="ECO:0007669"/>
    <property type="project" value="InterPro"/>
</dbReference>
<dbReference type="PRINTS" id="PR00404">
    <property type="entry name" value="MADSDOMAIN"/>
</dbReference>
<dbReference type="GO" id="GO:0000978">
    <property type="term" value="F:RNA polymerase II cis-regulatory region sequence-specific DNA binding"/>
    <property type="evidence" value="ECO:0007669"/>
    <property type="project" value="TreeGrafter"/>
</dbReference>
<dbReference type="PROSITE" id="PS50066">
    <property type="entry name" value="MADS_BOX_2"/>
    <property type="match status" value="2"/>
</dbReference>
<dbReference type="AlphaFoldDB" id="A0A8J5L446"/>
<dbReference type="EMBL" id="JACMSC010000010">
    <property type="protein sequence ID" value="KAG6505419.1"/>
    <property type="molecule type" value="Genomic_DNA"/>
</dbReference>
<keyword evidence="3" id="KW-0238">DNA-binding</keyword>
<dbReference type="InterPro" id="IPR036879">
    <property type="entry name" value="TF_MADSbox_sf"/>
</dbReference>
<protein>
    <recommendedName>
        <fullName evidence="7">MADS-box domain-containing protein</fullName>
    </recommendedName>
</protein>
<evidence type="ECO:0000313" key="9">
    <source>
        <dbReference type="Proteomes" id="UP000734854"/>
    </source>
</evidence>
<gene>
    <name evidence="8" type="ORF">ZIOFF_037775</name>
</gene>
<name>A0A8J5L446_ZINOF</name>
<dbReference type="GO" id="GO:0046983">
    <property type="term" value="F:protein dimerization activity"/>
    <property type="evidence" value="ECO:0007669"/>
    <property type="project" value="InterPro"/>
</dbReference>
<dbReference type="SMART" id="SM00432">
    <property type="entry name" value="MADS"/>
    <property type="match status" value="2"/>
</dbReference>
<dbReference type="Gene3D" id="3.40.1810.10">
    <property type="entry name" value="Transcription factor, MADS-box"/>
    <property type="match status" value="2"/>
</dbReference>
<feature type="coiled-coil region" evidence="6">
    <location>
        <begin position="107"/>
        <end position="138"/>
    </location>
</feature>
<feature type="domain" description="MADS-box" evidence="7">
    <location>
        <begin position="12"/>
        <end position="72"/>
    </location>
</feature>
<dbReference type="PANTHER" id="PTHR11945:SF629">
    <property type="entry name" value="OS02G0164450 PROTEIN"/>
    <property type="match status" value="1"/>
</dbReference>
<comment type="subcellular location">
    <subcellularLocation>
        <location evidence="1">Nucleus</location>
    </subcellularLocation>
</comment>
<dbReference type="SUPFAM" id="SSF55455">
    <property type="entry name" value="SRF-like"/>
    <property type="match status" value="2"/>
</dbReference>